<name>A0ABU7XZE4_9FLAO</name>
<dbReference type="RefSeq" id="WP_303308164.1">
    <property type="nucleotide sequence ID" value="NZ_JAODOP010000004.1"/>
</dbReference>
<feature type="transmembrane region" description="Helical" evidence="1">
    <location>
        <begin position="78"/>
        <end position="95"/>
    </location>
</feature>
<reference evidence="2 3" key="1">
    <citation type="submission" date="2022-09" db="EMBL/GenBank/DDBJ databases">
        <title>Genome sequencing of Flavivirga sp. MEBiC05379.</title>
        <authorList>
            <person name="Oh H.-M."/>
            <person name="Kwon K.K."/>
            <person name="Park M.J."/>
            <person name="Yang S.-H."/>
        </authorList>
    </citation>
    <scope>NUCLEOTIDE SEQUENCE [LARGE SCALE GENOMIC DNA]</scope>
    <source>
        <strain evidence="2 3">MEBiC05379</strain>
    </source>
</reference>
<feature type="transmembrane region" description="Helical" evidence="1">
    <location>
        <begin position="20"/>
        <end position="40"/>
    </location>
</feature>
<keyword evidence="3" id="KW-1185">Reference proteome</keyword>
<keyword evidence="1" id="KW-1133">Transmembrane helix</keyword>
<feature type="transmembrane region" description="Helical" evidence="1">
    <location>
        <begin position="308"/>
        <end position="328"/>
    </location>
</feature>
<keyword evidence="1" id="KW-0472">Membrane</keyword>
<dbReference type="Proteomes" id="UP001337305">
    <property type="component" value="Unassembled WGS sequence"/>
</dbReference>
<dbReference type="EMBL" id="JAODOP010000004">
    <property type="protein sequence ID" value="MEF3835888.1"/>
    <property type="molecule type" value="Genomic_DNA"/>
</dbReference>
<protein>
    <recommendedName>
        <fullName evidence="4">VWFA domain-containing protein</fullName>
    </recommendedName>
</protein>
<accession>A0ABU7XZE4</accession>
<organism evidence="2 3">
    <name type="scientific">Flavivirga spongiicola</name>
    <dbReference type="NCBI Taxonomy" id="421621"/>
    <lineage>
        <taxon>Bacteria</taxon>
        <taxon>Pseudomonadati</taxon>
        <taxon>Bacteroidota</taxon>
        <taxon>Flavobacteriia</taxon>
        <taxon>Flavobacteriales</taxon>
        <taxon>Flavobacteriaceae</taxon>
        <taxon>Flavivirga</taxon>
    </lineage>
</organism>
<dbReference type="SUPFAM" id="SSF53300">
    <property type="entry name" value="vWA-like"/>
    <property type="match status" value="1"/>
</dbReference>
<sequence>MGLSLYSWVINFKGYFSLDYRFTFLLSIIIVQTVLIITFFRLTSYFSRKKIQEIETQPITRIKESQTYLKLKKDFSRLKIWLLLPLTSFLLLFLLKNEQNLVSIVIDASGSMSDGGLETGKSNLINTLGNLNQKTTDFVISVSPHPNESECIEYTTFSDILKKNNPDQLCSYTVPLQNELPINLIQNLQASGNEFIFYAIWHNYLVSRQLETDNLKTYDNKIAIIISDFRDGPEGFFDTQLCNDSYGYDAFYEGNAFLINLKAPDLSAEPFVNEFENCYPGNTYEGYDTDNYSFAIEDIVHDLKTNTWYFPFWVLVIYLIGCIIIILLSPKKLIL</sequence>
<keyword evidence="1" id="KW-0812">Transmembrane</keyword>
<evidence type="ECO:0000313" key="2">
    <source>
        <dbReference type="EMBL" id="MEF3835888.1"/>
    </source>
</evidence>
<evidence type="ECO:0000313" key="3">
    <source>
        <dbReference type="Proteomes" id="UP001337305"/>
    </source>
</evidence>
<dbReference type="InterPro" id="IPR036465">
    <property type="entry name" value="vWFA_dom_sf"/>
</dbReference>
<proteinExistence type="predicted"/>
<comment type="caution">
    <text evidence="2">The sequence shown here is derived from an EMBL/GenBank/DDBJ whole genome shotgun (WGS) entry which is preliminary data.</text>
</comment>
<gene>
    <name evidence="2" type="ORF">N1F79_22380</name>
</gene>
<evidence type="ECO:0000256" key="1">
    <source>
        <dbReference type="SAM" id="Phobius"/>
    </source>
</evidence>
<evidence type="ECO:0008006" key="4">
    <source>
        <dbReference type="Google" id="ProtNLM"/>
    </source>
</evidence>